<dbReference type="Gene3D" id="1.10.30.50">
    <property type="match status" value="1"/>
</dbReference>
<name>A0A246JWW5_9SPHN</name>
<keyword evidence="3" id="KW-1185">Reference proteome</keyword>
<dbReference type="EMBL" id="NISK01000002">
    <property type="protein sequence ID" value="OWQ97528.1"/>
    <property type="molecule type" value="Genomic_DNA"/>
</dbReference>
<dbReference type="InterPro" id="IPR002711">
    <property type="entry name" value="HNH"/>
</dbReference>
<gene>
    <name evidence="2" type="ORF">CDQ92_10975</name>
</gene>
<evidence type="ECO:0000259" key="1">
    <source>
        <dbReference type="SMART" id="SM00507"/>
    </source>
</evidence>
<dbReference type="GO" id="GO:0004519">
    <property type="term" value="F:endonuclease activity"/>
    <property type="evidence" value="ECO:0007669"/>
    <property type="project" value="InterPro"/>
</dbReference>
<dbReference type="GO" id="GO:0003676">
    <property type="term" value="F:nucleic acid binding"/>
    <property type="evidence" value="ECO:0007669"/>
    <property type="project" value="InterPro"/>
</dbReference>
<accession>A0A246JWW5</accession>
<proteinExistence type="predicted"/>
<dbReference type="AlphaFoldDB" id="A0A246JWW5"/>
<sequence>MSDVRVENYYEARGFSVYYLANAVFNVVSTPGAFLRGIEDILGDMRALSLMRPFNRHTNLHDFIREVSVPIVTEEVARGDLVCRFLRKFLDLYGVEYPESALEDEESFWSFVAESDRFHEAIDELVDEVFHVLFNDVGFLQKFNRLCAGYIEYSGFGEKNKTRSGTLKRAKIPIWARRAIFYRDKGECRSCKRSLAALINQLETERYDHIVPLARFGANDVTNLQLLCEPCNLKKSAGNVPVSPLYQRAIRA</sequence>
<dbReference type="OrthoDB" id="7807589at2"/>
<protein>
    <recommendedName>
        <fullName evidence="1">HNH nuclease domain-containing protein</fullName>
    </recommendedName>
</protein>
<dbReference type="GO" id="GO:0008270">
    <property type="term" value="F:zinc ion binding"/>
    <property type="evidence" value="ECO:0007669"/>
    <property type="project" value="InterPro"/>
</dbReference>
<feature type="domain" description="HNH nuclease" evidence="1">
    <location>
        <begin position="175"/>
        <end position="233"/>
    </location>
</feature>
<reference evidence="2 3" key="1">
    <citation type="journal article" date="2010" name="Int. J. Syst. Evol. Microbiol.">
        <title>Sphingopyxis bauzanensis sp. nov., a psychrophilic bacterium isolated from soil.</title>
        <authorList>
            <person name="Zhang D.C."/>
            <person name="Liu H.C."/>
            <person name="Xin Y.H."/>
            <person name="Zhou Y.G."/>
            <person name="Schinner F."/>
            <person name="Margesin R."/>
        </authorList>
    </citation>
    <scope>NUCLEOTIDE SEQUENCE [LARGE SCALE GENOMIC DNA]</scope>
    <source>
        <strain evidence="2 3">DSM 22271</strain>
    </source>
</reference>
<evidence type="ECO:0000313" key="2">
    <source>
        <dbReference type="EMBL" id="OWQ97528.1"/>
    </source>
</evidence>
<dbReference type="RefSeq" id="WP_088441376.1">
    <property type="nucleotide sequence ID" value="NZ_BMMC01000013.1"/>
</dbReference>
<dbReference type="InterPro" id="IPR003615">
    <property type="entry name" value="HNH_nuc"/>
</dbReference>
<dbReference type="Proteomes" id="UP000197361">
    <property type="component" value="Unassembled WGS sequence"/>
</dbReference>
<organism evidence="2 3">
    <name type="scientific">Sphingopyxis bauzanensis</name>
    <dbReference type="NCBI Taxonomy" id="651663"/>
    <lineage>
        <taxon>Bacteria</taxon>
        <taxon>Pseudomonadati</taxon>
        <taxon>Pseudomonadota</taxon>
        <taxon>Alphaproteobacteria</taxon>
        <taxon>Sphingomonadales</taxon>
        <taxon>Sphingomonadaceae</taxon>
        <taxon>Sphingopyxis</taxon>
    </lineage>
</organism>
<dbReference type="CDD" id="cd00085">
    <property type="entry name" value="HNHc"/>
    <property type="match status" value="1"/>
</dbReference>
<dbReference type="Pfam" id="PF01844">
    <property type="entry name" value="HNH"/>
    <property type="match status" value="1"/>
</dbReference>
<comment type="caution">
    <text evidence="2">The sequence shown here is derived from an EMBL/GenBank/DDBJ whole genome shotgun (WGS) entry which is preliminary data.</text>
</comment>
<evidence type="ECO:0000313" key="3">
    <source>
        <dbReference type="Proteomes" id="UP000197361"/>
    </source>
</evidence>
<dbReference type="SMART" id="SM00507">
    <property type="entry name" value="HNHc"/>
    <property type="match status" value="1"/>
</dbReference>